<sequence length="298" mass="33278">MTADTKELYRFAIHHGHLAAVSLFRPLPKMPANRRARREIIHNSPPGSTNPYRLEIICPWELDADDESVLMALLAIMAPADRRKTVRGGSKIRSILKEEGVRMDDDILAAVATRHEILTLLGWGTNGRSYDRLNECFRRLENTNIHYLNPEGSQFSRLIAIHRKLLGPGERDSNITILLNRLSAAVIAGNTNAGMAVQWIAERRSLNSQISQILYSRFVLLLREGQERTIRVTVLAQSVFALSDDQTATPDQWRALTASLKSFAPAGWKVSLVGRGDSAKATVFRPKSPKSLLPPSVR</sequence>
<dbReference type="AlphaFoldDB" id="A0A934R5S2"/>
<proteinExistence type="predicted"/>
<evidence type="ECO:0000313" key="2">
    <source>
        <dbReference type="Proteomes" id="UP000600139"/>
    </source>
</evidence>
<comment type="caution">
    <text evidence="1">The sequence shown here is derived from an EMBL/GenBank/DDBJ whole genome shotgun (WGS) entry which is preliminary data.</text>
</comment>
<dbReference type="EMBL" id="JAENIK010000009">
    <property type="protein sequence ID" value="MBK1815755.1"/>
    <property type="molecule type" value="Genomic_DNA"/>
</dbReference>
<keyword evidence="2" id="KW-1185">Reference proteome</keyword>
<accession>A0A934R5S2</accession>
<organism evidence="1 2">
    <name type="scientific">Luteolibacter yonseiensis</name>
    <dbReference type="NCBI Taxonomy" id="1144680"/>
    <lineage>
        <taxon>Bacteria</taxon>
        <taxon>Pseudomonadati</taxon>
        <taxon>Verrucomicrobiota</taxon>
        <taxon>Verrucomicrobiia</taxon>
        <taxon>Verrucomicrobiales</taxon>
        <taxon>Verrucomicrobiaceae</taxon>
        <taxon>Luteolibacter</taxon>
    </lineage>
</organism>
<reference evidence="1" key="1">
    <citation type="submission" date="2021-01" db="EMBL/GenBank/DDBJ databases">
        <title>Modified the classification status of verrucomicrobia.</title>
        <authorList>
            <person name="Feng X."/>
        </authorList>
    </citation>
    <scope>NUCLEOTIDE SEQUENCE</scope>
    <source>
        <strain evidence="1">JCM 18052</strain>
    </source>
</reference>
<gene>
    <name evidence="1" type="ORF">JIN84_09010</name>
</gene>
<evidence type="ECO:0000313" key="1">
    <source>
        <dbReference type="EMBL" id="MBK1815755.1"/>
    </source>
</evidence>
<protein>
    <submittedName>
        <fullName evidence="1">Uncharacterized protein</fullName>
    </submittedName>
</protein>
<name>A0A934R5S2_9BACT</name>
<dbReference type="Proteomes" id="UP000600139">
    <property type="component" value="Unassembled WGS sequence"/>
</dbReference>